<organism evidence="1 2">
    <name type="scientific">Herbiconiux daphne</name>
    <dbReference type="NCBI Taxonomy" id="2970914"/>
    <lineage>
        <taxon>Bacteria</taxon>
        <taxon>Bacillati</taxon>
        <taxon>Actinomycetota</taxon>
        <taxon>Actinomycetes</taxon>
        <taxon>Micrococcales</taxon>
        <taxon>Microbacteriaceae</taxon>
        <taxon>Herbiconiux</taxon>
    </lineage>
</organism>
<evidence type="ECO:0000313" key="2">
    <source>
        <dbReference type="Proteomes" id="UP001165586"/>
    </source>
</evidence>
<dbReference type="RefSeq" id="WP_259544038.1">
    <property type="nucleotide sequence ID" value="NZ_JANLCJ010000860.1"/>
</dbReference>
<accession>A0ABT2HCC2</accession>
<dbReference type="Proteomes" id="UP001165586">
    <property type="component" value="Unassembled WGS sequence"/>
</dbReference>
<evidence type="ECO:0000313" key="1">
    <source>
        <dbReference type="EMBL" id="MCS5737600.1"/>
    </source>
</evidence>
<dbReference type="InterPro" id="IPR021739">
    <property type="entry name" value="SaV-like"/>
</dbReference>
<comment type="caution">
    <text evidence="1">The sequence shown here is derived from an EMBL/GenBank/DDBJ whole genome shotgun (WGS) entry which is preliminary data.</text>
</comment>
<gene>
    <name evidence="1" type="ORF">N1032_28100</name>
</gene>
<dbReference type="EMBL" id="JANLCJ010000860">
    <property type="protein sequence ID" value="MCS5737600.1"/>
    <property type="molecule type" value="Genomic_DNA"/>
</dbReference>
<reference evidence="1" key="1">
    <citation type="submission" date="2022-08" db="EMBL/GenBank/DDBJ databases">
        <authorList>
            <person name="Deng Y."/>
            <person name="Han X.-F."/>
            <person name="Zhang Y.-Q."/>
        </authorList>
    </citation>
    <scope>NUCLEOTIDE SEQUENCE</scope>
    <source>
        <strain evidence="1">CPCC 203386</strain>
    </source>
</reference>
<sequence>MSSNPALNTMVGGSHYQPDNKAIQPLDFYHANPQLNFQQTNMIKYAFRHKEKNGIQDLLKVVHYALIEVGFEYPEQYDEFVSKVKGLLPQ</sequence>
<name>A0ABT2HCC2_9MICO</name>
<keyword evidence="2" id="KW-1185">Reference proteome</keyword>
<proteinExistence type="predicted"/>
<protein>
    <submittedName>
        <fullName evidence="1">DUF3310 domain-containing protein</fullName>
    </submittedName>
</protein>
<dbReference type="Pfam" id="PF11753">
    <property type="entry name" value="DUF3310"/>
    <property type="match status" value="1"/>
</dbReference>